<dbReference type="Pfam" id="PF00348">
    <property type="entry name" value="polyprenyl_synt"/>
    <property type="match status" value="1"/>
</dbReference>
<keyword evidence="4" id="KW-0479">Metal-binding</keyword>
<evidence type="ECO:0000256" key="5">
    <source>
        <dbReference type="ARBA" id="ARBA00022842"/>
    </source>
</evidence>
<evidence type="ECO:0000256" key="3">
    <source>
        <dbReference type="ARBA" id="ARBA00022679"/>
    </source>
</evidence>
<dbReference type="GO" id="GO:0008299">
    <property type="term" value="P:isoprenoid biosynthetic process"/>
    <property type="evidence" value="ECO:0007669"/>
    <property type="project" value="InterPro"/>
</dbReference>
<gene>
    <name evidence="7" type="ORF">GCM10007971_26660</name>
</gene>
<dbReference type="InterPro" id="IPR000092">
    <property type="entry name" value="Polyprenyl_synt"/>
</dbReference>
<comment type="cofactor">
    <cofactor evidence="1">
        <name>Mg(2+)</name>
        <dbReference type="ChEBI" id="CHEBI:18420"/>
    </cofactor>
</comment>
<comment type="similarity">
    <text evidence="2 6">Belongs to the FPP/GGPP synthase family.</text>
</comment>
<dbReference type="PANTHER" id="PTHR12001">
    <property type="entry name" value="GERANYLGERANYL PYROPHOSPHATE SYNTHASE"/>
    <property type="match status" value="1"/>
</dbReference>
<reference evidence="7" key="2">
    <citation type="submission" date="2020-09" db="EMBL/GenBank/DDBJ databases">
        <authorList>
            <person name="Sun Q."/>
            <person name="Ohkuma M."/>
        </authorList>
    </citation>
    <scope>NUCLEOTIDE SEQUENCE</scope>
    <source>
        <strain evidence="7">JCM 17251</strain>
    </source>
</reference>
<dbReference type="SFLD" id="SFLDS00005">
    <property type="entry name" value="Isoprenoid_Synthase_Type_I"/>
    <property type="match status" value="1"/>
</dbReference>
<dbReference type="GO" id="GO:0046872">
    <property type="term" value="F:metal ion binding"/>
    <property type="evidence" value="ECO:0007669"/>
    <property type="project" value="UniProtKB-KW"/>
</dbReference>
<evidence type="ECO:0000256" key="1">
    <source>
        <dbReference type="ARBA" id="ARBA00001946"/>
    </source>
</evidence>
<dbReference type="PROSITE" id="PS00723">
    <property type="entry name" value="POLYPRENYL_SYNTHASE_1"/>
    <property type="match status" value="1"/>
</dbReference>
<dbReference type="PROSITE" id="PS00444">
    <property type="entry name" value="POLYPRENYL_SYNTHASE_2"/>
    <property type="match status" value="1"/>
</dbReference>
<comment type="caution">
    <text evidence="7">The sequence shown here is derived from an EMBL/GenBank/DDBJ whole genome shotgun (WGS) entry which is preliminary data.</text>
</comment>
<evidence type="ECO:0000256" key="6">
    <source>
        <dbReference type="RuleBase" id="RU004466"/>
    </source>
</evidence>
<dbReference type="AlphaFoldDB" id="A0A917Y0G2"/>
<dbReference type="InterPro" id="IPR033749">
    <property type="entry name" value="Polyprenyl_synt_CS"/>
</dbReference>
<evidence type="ECO:0000313" key="7">
    <source>
        <dbReference type="EMBL" id="GGN61534.1"/>
    </source>
</evidence>
<proteinExistence type="inferred from homology"/>
<dbReference type="CDD" id="cd00685">
    <property type="entry name" value="Trans_IPPS_HT"/>
    <property type="match status" value="1"/>
</dbReference>
<evidence type="ECO:0000256" key="4">
    <source>
        <dbReference type="ARBA" id="ARBA00022723"/>
    </source>
</evidence>
<organism evidence="7 8">
    <name type="scientific">Oceanobacillus indicireducens</name>
    <dbReference type="NCBI Taxonomy" id="1004261"/>
    <lineage>
        <taxon>Bacteria</taxon>
        <taxon>Bacillati</taxon>
        <taxon>Bacillota</taxon>
        <taxon>Bacilli</taxon>
        <taxon>Bacillales</taxon>
        <taxon>Bacillaceae</taxon>
        <taxon>Oceanobacillus</taxon>
    </lineage>
</organism>
<keyword evidence="3 6" id="KW-0808">Transferase</keyword>
<dbReference type="Gene3D" id="1.10.600.10">
    <property type="entry name" value="Farnesyl Diphosphate Synthase"/>
    <property type="match status" value="1"/>
</dbReference>
<evidence type="ECO:0000256" key="2">
    <source>
        <dbReference type="ARBA" id="ARBA00006706"/>
    </source>
</evidence>
<dbReference type="Proteomes" id="UP000624041">
    <property type="component" value="Unassembled WGS sequence"/>
</dbReference>
<dbReference type="PANTHER" id="PTHR12001:SF69">
    <property type="entry name" value="ALL TRANS-POLYPRENYL-DIPHOSPHATE SYNTHASE PDSS1"/>
    <property type="match status" value="1"/>
</dbReference>
<accession>A0A917Y0G2</accession>
<reference evidence="7" key="1">
    <citation type="journal article" date="2014" name="Int. J. Syst. Evol. Microbiol.">
        <title>Complete genome sequence of Corynebacterium casei LMG S-19264T (=DSM 44701T), isolated from a smear-ripened cheese.</title>
        <authorList>
            <consortium name="US DOE Joint Genome Institute (JGI-PGF)"/>
            <person name="Walter F."/>
            <person name="Albersmeier A."/>
            <person name="Kalinowski J."/>
            <person name="Ruckert C."/>
        </authorList>
    </citation>
    <scope>NUCLEOTIDE SEQUENCE</scope>
    <source>
        <strain evidence="7">JCM 17251</strain>
    </source>
</reference>
<keyword evidence="8" id="KW-1185">Reference proteome</keyword>
<name>A0A917Y0G2_9BACI</name>
<dbReference type="RefSeq" id="WP_188858107.1">
    <property type="nucleotide sequence ID" value="NZ_BMOS01000020.1"/>
</dbReference>
<dbReference type="SUPFAM" id="SSF48576">
    <property type="entry name" value="Terpenoid synthases"/>
    <property type="match status" value="1"/>
</dbReference>
<dbReference type="InterPro" id="IPR008949">
    <property type="entry name" value="Isoprenoid_synthase_dom_sf"/>
</dbReference>
<dbReference type="EMBL" id="BMOS01000020">
    <property type="protein sequence ID" value="GGN61534.1"/>
    <property type="molecule type" value="Genomic_DNA"/>
</dbReference>
<protein>
    <submittedName>
        <fullName evidence="7">Geranylgeranyl pyrophosphate synthase</fullName>
    </submittedName>
</protein>
<evidence type="ECO:0000313" key="8">
    <source>
        <dbReference type="Proteomes" id="UP000624041"/>
    </source>
</evidence>
<sequence>MKVHAMWDSYPELKQDLADVLSLIDSRIHVRNKAVEERIKEMVYSGGKLLRPAFTLLCSNIGPTYKKEDAIAVSAAIECLHLATLIHDDVIDEASHRRGVRTIHADEGNKIAIYAGDYLFSVCFTILANHATSLSDLEFNARGMEKILSGELEQLNSRYQFNVSIKDYLTRIAGKTAQLFAISFYSGAVLSQSSRRVTMISRNIGHNIGMAFQIKDDILDYRSDFSALGKPVMSDIRQGIYNLPLIYVLQNKPSVFHDLLAKGEAMTDHDLEEVMNLVDHYHGLEKAEQLAEKYTDKAIKQLKKLPDGEYKSIIQEVMATLLVRSM</sequence>
<keyword evidence="5" id="KW-0460">Magnesium</keyword>
<dbReference type="GO" id="GO:0004659">
    <property type="term" value="F:prenyltransferase activity"/>
    <property type="evidence" value="ECO:0007669"/>
    <property type="project" value="InterPro"/>
</dbReference>